<accession>A0A8J3KV47</accession>
<keyword evidence="3" id="KW-1185">Reference proteome</keyword>
<dbReference type="RefSeq" id="WP_203695888.1">
    <property type="nucleotide sequence ID" value="NZ_BAAALC010000056.1"/>
</dbReference>
<proteinExistence type="predicted"/>
<dbReference type="AlphaFoldDB" id="A0A8J3KV47"/>
<sequence length="373" mass="39847">MDGVTAELVGSVRVPGEPGVDDPPRLLTGPGRQPLVLVRRDAEIAVYELGRLRAGDPTPAAVFPAPWPRAVGGTVAVSPDLAFAVFPGVHAVRAVEPSGQLRWEVRHTCWAGLCLGYHESYAEYAGDREHRYPDGGSSWVGHDGTTVWAHVRGPLPADDRSTEDDPRASHETWLVLAAADGRVLARAATGTYAAGSHHVPHPDPAVMGLGVGEGQDGAPLLWGRLHEGGLDVRRFGDDAHVLVGASPDGKRFVTIDHAAGEQLAVHRHPDGTVTGILFADLPPYGDPAADIGRRGWDLMDHGFLDDRVMAAATSVGYGEDPVRHWLVDVATLSGEGPISYPHPVRDHPLGVGGGHWVTRDGFDLHVWRRAPSR</sequence>
<dbReference type="EMBL" id="BONI01000060">
    <property type="protein sequence ID" value="GIG09188.1"/>
    <property type="molecule type" value="Genomic_DNA"/>
</dbReference>
<gene>
    <name evidence="2" type="ORF">Cco03nite_58880</name>
</gene>
<evidence type="ECO:0000313" key="3">
    <source>
        <dbReference type="Proteomes" id="UP000630887"/>
    </source>
</evidence>
<evidence type="ECO:0000256" key="1">
    <source>
        <dbReference type="SAM" id="MobiDB-lite"/>
    </source>
</evidence>
<comment type="caution">
    <text evidence="2">The sequence shown here is derived from an EMBL/GenBank/DDBJ whole genome shotgun (WGS) entry which is preliminary data.</text>
</comment>
<evidence type="ECO:0000313" key="2">
    <source>
        <dbReference type="EMBL" id="GIG09188.1"/>
    </source>
</evidence>
<organism evidence="2 3">
    <name type="scientific">Catellatospora coxensis</name>
    <dbReference type="NCBI Taxonomy" id="310354"/>
    <lineage>
        <taxon>Bacteria</taxon>
        <taxon>Bacillati</taxon>
        <taxon>Actinomycetota</taxon>
        <taxon>Actinomycetes</taxon>
        <taxon>Micromonosporales</taxon>
        <taxon>Micromonosporaceae</taxon>
        <taxon>Catellatospora</taxon>
    </lineage>
</organism>
<name>A0A8J3KV47_9ACTN</name>
<dbReference type="Proteomes" id="UP000630887">
    <property type="component" value="Unassembled WGS sequence"/>
</dbReference>
<feature type="region of interest" description="Disordered" evidence="1">
    <location>
        <begin position="1"/>
        <end position="23"/>
    </location>
</feature>
<reference evidence="2 3" key="1">
    <citation type="submission" date="2021-01" db="EMBL/GenBank/DDBJ databases">
        <title>Whole genome shotgun sequence of Catellatospora coxensis NBRC 107359.</title>
        <authorList>
            <person name="Komaki H."/>
            <person name="Tamura T."/>
        </authorList>
    </citation>
    <scope>NUCLEOTIDE SEQUENCE [LARGE SCALE GENOMIC DNA]</scope>
    <source>
        <strain evidence="2 3">NBRC 107359</strain>
    </source>
</reference>
<protein>
    <submittedName>
        <fullName evidence="2">Uncharacterized protein</fullName>
    </submittedName>
</protein>